<sequence length="292" mass="33502">MLSLPAEIREEILDVVLCSDLDHVLTRSMSLVCRTFASSCQRRVFRVIHLSPRGRRSWVHNLNCLRSILQANPRLLEYTRELCIAQHSDPWIVENSELLIDLLDLFCSESSPIHTLCFLLDKQIVWWELEGDLRQAFLNIFALPRLRNLSYSGLYLPYGFLSQFPHLNSLTLVAASSPSGIDRQIDPEAPSQPQRISQLRIICPGPISGRIALNEIGPQLGVDITQLRYLEIHISCPLHWFTRFFRLSRLPELKVSIISYATTQNIHLIYPPWPSYPNSRYALSTSPTLETI</sequence>
<keyword evidence="2" id="KW-1185">Reference proteome</keyword>
<protein>
    <submittedName>
        <fullName evidence="1">Uncharacterized protein</fullName>
    </submittedName>
</protein>
<name>A0ACD3ACA3_9AGAR</name>
<gene>
    <name evidence="1" type="ORF">BDN72DRAFT_330008</name>
</gene>
<dbReference type="EMBL" id="ML208530">
    <property type="protein sequence ID" value="TFK63306.1"/>
    <property type="molecule type" value="Genomic_DNA"/>
</dbReference>
<organism evidence="1 2">
    <name type="scientific">Pluteus cervinus</name>
    <dbReference type="NCBI Taxonomy" id="181527"/>
    <lineage>
        <taxon>Eukaryota</taxon>
        <taxon>Fungi</taxon>
        <taxon>Dikarya</taxon>
        <taxon>Basidiomycota</taxon>
        <taxon>Agaricomycotina</taxon>
        <taxon>Agaricomycetes</taxon>
        <taxon>Agaricomycetidae</taxon>
        <taxon>Agaricales</taxon>
        <taxon>Pluteineae</taxon>
        <taxon>Pluteaceae</taxon>
        <taxon>Pluteus</taxon>
    </lineage>
</organism>
<reference evidence="1 2" key="1">
    <citation type="journal article" date="2019" name="Nat. Ecol. Evol.">
        <title>Megaphylogeny resolves global patterns of mushroom evolution.</title>
        <authorList>
            <person name="Varga T."/>
            <person name="Krizsan K."/>
            <person name="Foldi C."/>
            <person name="Dima B."/>
            <person name="Sanchez-Garcia M."/>
            <person name="Sanchez-Ramirez S."/>
            <person name="Szollosi G.J."/>
            <person name="Szarkandi J.G."/>
            <person name="Papp V."/>
            <person name="Albert L."/>
            <person name="Andreopoulos W."/>
            <person name="Angelini C."/>
            <person name="Antonin V."/>
            <person name="Barry K.W."/>
            <person name="Bougher N.L."/>
            <person name="Buchanan P."/>
            <person name="Buyck B."/>
            <person name="Bense V."/>
            <person name="Catcheside P."/>
            <person name="Chovatia M."/>
            <person name="Cooper J."/>
            <person name="Damon W."/>
            <person name="Desjardin D."/>
            <person name="Finy P."/>
            <person name="Geml J."/>
            <person name="Haridas S."/>
            <person name="Hughes K."/>
            <person name="Justo A."/>
            <person name="Karasinski D."/>
            <person name="Kautmanova I."/>
            <person name="Kiss B."/>
            <person name="Kocsube S."/>
            <person name="Kotiranta H."/>
            <person name="LaButti K.M."/>
            <person name="Lechner B.E."/>
            <person name="Liimatainen K."/>
            <person name="Lipzen A."/>
            <person name="Lukacs Z."/>
            <person name="Mihaltcheva S."/>
            <person name="Morgado L.N."/>
            <person name="Niskanen T."/>
            <person name="Noordeloos M.E."/>
            <person name="Ohm R.A."/>
            <person name="Ortiz-Santana B."/>
            <person name="Ovrebo C."/>
            <person name="Racz N."/>
            <person name="Riley R."/>
            <person name="Savchenko A."/>
            <person name="Shiryaev A."/>
            <person name="Soop K."/>
            <person name="Spirin V."/>
            <person name="Szebenyi C."/>
            <person name="Tomsovsky M."/>
            <person name="Tulloss R.E."/>
            <person name="Uehling J."/>
            <person name="Grigoriev I.V."/>
            <person name="Vagvolgyi C."/>
            <person name="Papp T."/>
            <person name="Martin F.M."/>
            <person name="Miettinen O."/>
            <person name="Hibbett D.S."/>
            <person name="Nagy L.G."/>
        </authorList>
    </citation>
    <scope>NUCLEOTIDE SEQUENCE [LARGE SCALE GENOMIC DNA]</scope>
    <source>
        <strain evidence="1 2">NL-1719</strain>
    </source>
</reference>
<dbReference type="Proteomes" id="UP000308600">
    <property type="component" value="Unassembled WGS sequence"/>
</dbReference>
<evidence type="ECO:0000313" key="2">
    <source>
        <dbReference type="Proteomes" id="UP000308600"/>
    </source>
</evidence>
<accession>A0ACD3ACA3</accession>
<proteinExistence type="predicted"/>
<evidence type="ECO:0000313" key="1">
    <source>
        <dbReference type="EMBL" id="TFK63306.1"/>
    </source>
</evidence>